<dbReference type="InterPro" id="IPR004485">
    <property type="entry name" value="Cobalamin_biosynth_CobD/CbiB"/>
</dbReference>
<dbReference type="GO" id="GO:0048472">
    <property type="term" value="F:threonine-phosphate decarboxylase activity"/>
    <property type="evidence" value="ECO:0007669"/>
    <property type="project" value="InterPro"/>
</dbReference>
<evidence type="ECO:0000256" key="7">
    <source>
        <dbReference type="ARBA" id="ARBA00022989"/>
    </source>
</evidence>
<dbReference type="STRING" id="145854.GA0074692_6455"/>
<feature type="transmembrane region" description="Helical" evidence="9">
    <location>
        <begin position="53"/>
        <end position="75"/>
    </location>
</feature>
<keyword evidence="11" id="KW-1185">Reference proteome</keyword>
<dbReference type="NCBIfam" id="NF002276">
    <property type="entry name" value="PRK01209.1-4"/>
    <property type="match status" value="1"/>
</dbReference>
<dbReference type="GO" id="GO:0005886">
    <property type="term" value="C:plasma membrane"/>
    <property type="evidence" value="ECO:0007669"/>
    <property type="project" value="UniProtKB-SubCell"/>
</dbReference>
<accession>A0A1C6TJI6</accession>
<proteinExistence type="inferred from homology"/>
<comment type="pathway">
    <text evidence="2 9">Cofactor biosynthesis; adenosylcobalamin biosynthesis.</text>
</comment>
<dbReference type="NCBIfam" id="TIGR00380">
    <property type="entry name" value="cobal_cbiB"/>
    <property type="match status" value="1"/>
</dbReference>
<evidence type="ECO:0000256" key="3">
    <source>
        <dbReference type="ARBA" id="ARBA00006263"/>
    </source>
</evidence>
<comment type="similarity">
    <text evidence="3 9">Belongs to the CobD/CbiB family.</text>
</comment>
<dbReference type="OrthoDB" id="9811967at2"/>
<evidence type="ECO:0000256" key="6">
    <source>
        <dbReference type="ARBA" id="ARBA00022692"/>
    </source>
</evidence>
<keyword evidence="6 9" id="KW-0812">Transmembrane</keyword>
<evidence type="ECO:0000256" key="9">
    <source>
        <dbReference type="HAMAP-Rule" id="MF_00024"/>
    </source>
</evidence>
<dbReference type="Proteomes" id="UP000198959">
    <property type="component" value="Unassembled WGS sequence"/>
</dbReference>
<comment type="subcellular location">
    <subcellularLocation>
        <location evidence="1 9">Cell membrane</location>
        <topology evidence="1 9">Multi-pass membrane protein</topology>
    </subcellularLocation>
</comment>
<dbReference type="Pfam" id="PF03186">
    <property type="entry name" value="CobD_Cbib"/>
    <property type="match status" value="1"/>
</dbReference>
<dbReference type="PANTHER" id="PTHR34308">
    <property type="entry name" value="COBALAMIN BIOSYNTHESIS PROTEIN CBIB"/>
    <property type="match status" value="1"/>
</dbReference>
<comment type="function">
    <text evidence="9">Converts cobyric acid to cobinamide by the addition of aminopropanol on the F carboxylic group.</text>
</comment>
<evidence type="ECO:0000313" key="10">
    <source>
        <dbReference type="EMBL" id="SCL41705.1"/>
    </source>
</evidence>
<sequence>MRQAVTVADAAGLVAGYALDAVLGDPRRWHPVAGFGRAAGALERRLYRPDRTAGAAFTALAVGAPVLLGVAGVLATRRRPVARAVLVAAGTWTVLGGRTLRHEAEVMGEALRDGDLPAARRRLGHLCGRDPSALDESELARATVESVAENTSDAVVAPLFWGAVAGLPGLLGYRAVNTLDAMVGHRSPRYARFGTPAARLDDLLNLVPARLTGLLTIAVAPVARGDRERAWHVWRRDRNDHPSPNAGQCESAMAGALGVRLGGRNVYFGRSETRPFLGDGPRPEARHLRRAARISGAVGRSALALAAGIAVTRAILGTRLADRGRRGVARAVLGSRLADQCGRGADAVTSARGIRAWVSRAGAGRGWAA</sequence>
<name>A0A1C6TJI6_9ACTN</name>
<dbReference type="GO" id="GO:0009236">
    <property type="term" value="P:cobalamin biosynthetic process"/>
    <property type="evidence" value="ECO:0007669"/>
    <property type="project" value="UniProtKB-UniRule"/>
</dbReference>
<evidence type="ECO:0000256" key="5">
    <source>
        <dbReference type="ARBA" id="ARBA00022573"/>
    </source>
</evidence>
<evidence type="ECO:0000256" key="4">
    <source>
        <dbReference type="ARBA" id="ARBA00022475"/>
    </source>
</evidence>
<keyword evidence="8 9" id="KW-0472">Membrane</keyword>
<comment type="caution">
    <text evidence="9">Lacks conserved residue(s) required for the propagation of feature annotation.</text>
</comment>
<keyword evidence="7 9" id="KW-1133">Transmembrane helix</keyword>
<reference evidence="11" key="1">
    <citation type="submission" date="2016-06" db="EMBL/GenBank/DDBJ databases">
        <authorList>
            <person name="Varghese N."/>
            <person name="Submissions Spin"/>
        </authorList>
    </citation>
    <scope>NUCLEOTIDE SEQUENCE [LARGE SCALE GENOMIC DNA]</scope>
    <source>
        <strain evidence="11">DSM 43817</strain>
    </source>
</reference>
<dbReference type="PANTHER" id="PTHR34308:SF1">
    <property type="entry name" value="COBALAMIN BIOSYNTHESIS PROTEIN CBIB"/>
    <property type="match status" value="1"/>
</dbReference>
<evidence type="ECO:0000313" key="11">
    <source>
        <dbReference type="Proteomes" id="UP000198959"/>
    </source>
</evidence>
<dbReference type="HAMAP" id="MF_00024">
    <property type="entry name" value="CobD_CbiB"/>
    <property type="match status" value="1"/>
</dbReference>
<organism evidence="10 11">
    <name type="scientific">Micromonospora pallida</name>
    <dbReference type="NCBI Taxonomy" id="145854"/>
    <lineage>
        <taxon>Bacteria</taxon>
        <taxon>Bacillati</taxon>
        <taxon>Actinomycetota</taxon>
        <taxon>Actinomycetes</taxon>
        <taxon>Micromonosporales</taxon>
        <taxon>Micromonosporaceae</taxon>
        <taxon>Micromonospora</taxon>
    </lineage>
</organism>
<dbReference type="UniPathway" id="UPA00148"/>
<dbReference type="AlphaFoldDB" id="A0A1C6TJI6"/>
<dbReference type="GO" id="GO:0015420">
    <property type="term" value="F:ABC-type vitamin B12 transporter activity"/>
    <property type="evidence" value="ECO:0007669"/>
    <property type="project" value="UniProtKB-UniRule"/>
</dbReference>
<gene>
    <name evidence="9" type="primary">cobD</name>
    <name evidence="10" type="ORF">GA0074692_6455</name>
</gene>
<evidence type="ECO:0000256" key="8">
    <source>
        <dbReference type="ARBA" id="ARBA00023136"/>
    </source>
</evidence>
<dbReference type="EMBL" id="FMHW01000002">
    <property type="protein sequence ID" value="SCL41705.1"/>
    <property type="molecule type" value="Genomic_DNA"/>
</dbReference>
<protein>
    <recommendedName>
        <fullName evidence="9">Cobalamin biosynthesis protein CobD</fullName>
    </recommendedName>
</protein>
<keyword evidence="4 9" id="KW-1003">Cell membrane</keyword>
<keyword evidence="5 9" id="KW-0169">Cobalamin biosynthesis</keyword>
<evidence type="ECO:0000256" key="1">
    <source>
        <dbReference type="ARBA" id="ARBA00004651"/>
    </source>
</evidence>
<evidence type="ECO:0000256" key="2">
    <source>
        <dbReference type="ARBA" id="ARBA00004953"/>
    </source>
</evidence>
<dbReference type="RefSeq" id="WP_091654394.1">
    <property type="nucleotide sequence ID" value="NZ_FMHW01000002.1"/>
</dbReference>